<protein>
    <submittedName>
        <fullName evidence="1">Metalloprotease</fullName>
    </submittedName>
</protein>
<accession>A0ACB6ZCD8</accession>
<keyword evidence="1" id="KW-0378">Hydrolase</keyword>
<keyword evidence="1" id="KW-0645">Protease</keyword>
<sequence length="285" mass="30143">MLFAATLALLFGSSIVSAVPTGFNATALIRRCGSVPSEAFIAQAEAHYAAHKPTTDSGPSIQSISIPVYWHVIYQSTSLSDGYIPDSQISDSVTVLNQDYSPSSVSFSLAGTTRTLNSDWFNNAGPGSSQQTAMKNALRQGGANALNVYSVGFTSGSGAGLLGYATFPWSYSGNPTDDGVVILFSSVPGGTAAPYNLGRTLTHETGHWVGLYHTFQGGCTPPDDFVDDTPPEANPSFGCPAPFDSCGSGFNDPIHNYMDYTDDSCMNQFTPGQTTRLTGQFSTYR</sequence>
<organism evidence="1 2">
    <name type="scientific">Thelephora ganbajun</name>
    <name type="common">Ganba fungus</name>
    <dbReference type="NCBI Taxonomy" id="370292"/>
    <lineage>
        <taxon>Eukaryota</taxon>
        <taxon>Fungi</taxon>
        <taxon>Dikarya</taxon>
        <taxon>Basidiomycota</taxon>
        <taxon>Agaricomycotina</taxon>
        <taxon>Agaricomycetes</taxon>
        <taxon>Thelephorales</taxon>
        <taxon>Thelephoraceae</taxon>
        <taxon>Thelephora</taxon>
    </lineage>
</organism>
<reference evidence="1" key="1">
    <citation type="submission" date="2019-10" db="EMBL/GenBank/DDBJ databases">
        <authorList>
            <consortium name="DOE Joint Genome Institute"/>
            <person name="Kuo A."/>
            <person name="Miyauchi S."/>
            <person name="Kiss E."/>
            <person name="Drula E."/>
            <person name="Kohler A."/>
            <person name="Sanchez-Garcia M."/>
            <person name="Andreopoulos B."/>
            <person name="Barry K.W."/>
            <person name="Bonito G."/>
            <person name="Buee M."/>
            <person name="Carver A."/>
            <person name="Chen C."/>
            <person name="Cichocki N."/>
            <person name="Clum A."/>
            <person name="Culley D."/>
            <person name="Crous P.W."/>
            <person name="Fauchery L."/>
            <person name="Girlanda M."/>
            <person name="Hayes R."/>
            <person name="Keri Z."/>
            <person name="Labutti K."/>
            <person name="Lipzen A."/>
            <person name="Lombard V."/>
            <person name="Magnuson J."/>
            <person name="Maillard F."/>
            <person name="Morin E."/>
            <person name="Murat C."/>
            <person name="Nolan M."/>
            <person name="Ohm R."/>
            <person name="Pangilinan J."/>
            <person name="Pereira M."/>
            <person name="Perotto S."/>
            <person name="Peter M."/>
            <person name="Riley R."/>
            <person name="Sitrit Y."/>
            <person name="Stielow B."/>
            <person name="Szollosi G."/>
            <person name="Zifcakova L."/>
            <person name="Stursova M."/>
            <person name="Spatafora J.W."/>
            <person name="Tedersoo L."/>
            <person name="Vaario L.-M."/>
            <person name="Yamada A."/>
            <person name="Yan M."/>
            <person name="Wang P."/>
            <person name="Xu J."/>
            <person name="Bruns T."/>
            <person name="Baldrian P."/>
            <person name="Vilgalys R."/>
            <person name="Henrissat B."/>
            <person name="Grigoriev I.V."/>
            <person name="Hibbett D."/>
            <person name="Nagy L.G."/>
            <person name="Martin F.M."/>
        </authorList>
    </citation>
    <scope>NUCLEOTIDE SEQUENCE</scope>
    <source>
        <strain evidence="1">P2</strain>
    </source>
</reference>
<proteinExistence type="predicted"/>
<keyword evidence="1" id="KW-0482">Metalloprotease</keyword>
<keyword evidence="2" id="KW-1185">Reference proteome</keyword>
<evidence type="ECO:0000313" key="2">
    <source>
        <dbReference type="Proteomes" id="UP000886501"/>
    </source>
</evidence>
<comment type="caution">
    <text evidence="1">The sequence shown here is derived from an EMBL/GenBank/DDBJ whole genome shotgun (WGS) entry which is preliminary data.</text>
</comment>
<dbReference type="Proteomes" id="UP000886501">
    <property type="component" value="Unassembled WGS sequence"/>
</dbReference>
<name>A0ACB6ZCD8_THEGA</name>
<dbReference type="EMBL" id="MU118042">
    <property type="protein sequence ID" value="KAF9647058.1"/>
    <property type="molecule type" value="Genomic_DNA"/>
</dbReference>
<gene>
    <name evidence="1" type="ORF">BDM02DRAFT_3188310</name>
</gene>
<evidence type="ECO:0000313" key="1">
    <source>
        <dbReference type="EMBL" id="KAF9647058.1"/>
    </source>
</evidence>
<reference evidence="1" key="2">
    <citation type="journal article" date="2020" name="Nat. Commun.">
        <title>Large-scale genome sequencing of mycorrhizal fungi provides insights into the early evolution of symbiotic traits.</title>
        <authorList>
            <person name="Miyauchi S."/>
            <person name="Kiss E."/>
            <person name="Kuo A."/>
            <person name="Drula E."/>
            <person name="Kohler A."/>
            <person name="Sanchez-Garcia M."/>
            <person name="Morin E."/>
            <person name="Andreopoulos B."/>
            <person name="Barry K.W."/>
            <person name="Bonito G."/>
            <person name="Buee M."/>
            <person name="Carver A."/>
            <person name="Chen C."/>
            <person name="Cichocki N."/>
            <person name="Clum A."/>
            <person name="Culley D."/>
            <person name="Crous P.W."/>
            <person name="Fauchery L."/>
            <person name="Girlanda M."/>
            <person name="Hayes R.D."/>
            <person name="Keri Z."/>
            <person name="LaButti K."/>
            <person name="Lipzen A."/>
            <person name="Lombard V."/>
            <person name="Magnuson J."/>
            <person name="Maillard F."/>
            <person name="Murat C."/>
            <person name="Nolan M."/>
            <person name="Ohm R.A."/>
            <person name="Pangilinan J."/>
            <person name="Pereira M.F."/>
            <person name="Perotto S."/>
            <person name="Peter M."/>
            <person name="Pfister S."/>
            <person name="Riley R."/>
            <person name="Sitrit Y."/>
            <person name="Stielow J.B."/>
            <person name="Szollosi G."/>
            <person name="Zifcakova L."/>
            <person name="Stursova M."/>
            <person name="Spatafora J.W."/>
            <person name="Tedersoo L."/>
            <person name="Vaario L.M."/>
            <person name="Yamada A."/>
            <person name="Yan M."/>
            <person name="Wang P."/>
            <person name="Xu J."/>
            <person name="Bruns T."/>
            <person name="Baldrian P."/>
            <person name="Vilgalys R."/>
            <person name="Dunand C."/>
            <person name="Henrissat B."/>
            <person name="Grigoriev I.V."/>
            <person name="Hibbett D."/>
            <person name="Nagy L.G."/>
            <person name="Martin F.M."/>
        </authorList>
    </citation>
    <scope>NUCLEOTIDE SEQUENCE</scope>
    <source>
        <strain evidence="1">P2</strain>
    </source>
</reference>